<name>A0A1B0AHT9_GLOPL</name>
<evidence type="ECO:0000313" key="2">
    <source>
        <dbReference type="EnsemblMetazoa" id="GPAI046240-PA"/>
    </source>
</evidence>
<keyword evidence="3" id="KW-1185">Reference proteome</keyword>
<keyword evidence="1" id="KW-1133">Transmembrane helix</keyword>
<proteinExistence type="predicted"/>
<dbReference type="EnsemblMetazoa" id="GPAI046240-RA">
    <property type="protein sequence ID" value="GPAI046240-PA"/>
    <property type="gene ID" value="GPAI046240"/>
</dbReference>
<feature type="transmembrane region" description="Helical" evidence="1">
    <location>
        <begin position="118"/>
        <end position="135"/>
    </location>
</feature>
<evidence type="ECO:0000256" key="1">
    <source>
        <dbReference type="SAM" id="Phobius"/>
    </source>
</evidence>
<organism evidence="2 3">
    <name type="scientific">Glossina pallidipes</name>
    <name type="common">Tsetse fly</name>
    <dbReference type="NCBI Taxonomy" id="7398"/>
    <lineage>
        <taxon>Eukaryota</taxon>
        <taxon>Metazoa</taxon>
        <taxon>Ecdysozoa</taxon>
        <taxon>Arthropoda</taxon>
        <taxon>Hexapoda</taxon>
        <taxon>Insecta</taxon>
        <taxon>Pterygota</taxon>
        <taxon>Neoptera</taxon>
        <taxon>Endopterygota</taxon>
        <taxon>Diptera</taxon>
        <taxon>Brachycera</taxon>
        <taxon>Muscomorpha</taxon>
        <taxon>Hippoboscoidea</taxon>
        <taxon>Glossinidae</taxon>
        <taxon>Glossina</taxon>
    </lineage>
</organism>
<dbReference type="Proteomes" id="UP000092445">
    <property type="component" value="Unassembled WGS sequence"/>
</dbReference>
<reference evidence="3" key="1">
    <citation type="submission" date="2014-03" db="EMBL/GenBank/DDBJ databases">
        <authorList>
            <person name="Aksoy S."/>
            <person name="Warren W."/>
            <person name="Wilson R.K."/>
        </authorList>
    </citation>
    <scope>NUCLEOTIDE SEQUENCE [LARGE SCALE GENOMIC DNA]</scope>
    <source>
        <strain evidence="3">IAEA</strain>
    </source>
</reference>
<keyword evidence="1" id="KW-0472">Membrane</keyword>
<reference evidence="2" key="2">
    <citation type="submission" date="2020-05" db="UniProtKB">
        <authorList>
            <consortium name="EnsemblMetazoa"/>
        </authorList>
    </citation>
    <scope>IDENTIFICATION</scope>
    <source>
        <strain evidence="2">IAEA</strain>
    </source>
</reference>
<sequence>MYAVGSKEESLVLKLRFQEIVFGDIARNSCILKIPSVENIDWFDFFHGVQKIVAADDTFSGIGGKEYDIQFYGPMKSVQKFDLIDQCSPYGFTDICLAVVKGMTMLIRALHRVINEKFYMILLLLLFLLCSRFYIHLTTRPVHSICHEYSYKSTDIHLHQCLQCIDLLTKKQTKVSLFCICEDVKLQNEIMKILLYFYELKWI</sequence>
<dbReference type="VEuPathDB" id="VectorBase:GPAI046240"/>
<evidence type="ECO:0000313" key="3">
    <source>
        <dbReference type="Proteomes" id="UP000092445"/>
    </source>
</evidence>
<dbReference type="AlphaFoldDB" id="A0A1B0AHT9"/>
<keyword evidence="1" id="KW-0812">Transmembrane</keyword>
<accession>A0A1B0AHT9</accession>
<protein>
    <submittedName>
        <fullName evidence="2">Uncharacterized protein</fullName>
    </submittedName>
</protein>